<protein>
    <recommendedName>
        <fullName evidence="5">Transmembrane protein</fullName>
    </recommendedName>
</protein>
<proteinExistence type="predicted"/>
<dbReference type="AlphaFoldDB" id="A0AAF0EEU6"/>
<evidence type="ECO:0000313" key="3">
    <source>
        <dbReference type="EMBL" id="WFD23133.1"/>
    </source>
</evidence>
<keyword evidence="4" id="KW-1185">Reference proteome</keyword>
<organism evidence="3 4">
    <name type="scientific">Malassezia equina</name>
    <dbReference type="NCBI Taxonomy" id="1381935"/>
    <lineage>
        <taxon>Eukaryota</taxon>
        <taxon>Fungi</taxon>
        <taxon>Dikarya</taxon>
        <taxon>Basidiomycota</taxon>
        <taxon>Ustilaginomycotina</taxon>
        <taxon>Malasseziomycetes</taxon>
        <taxon>Malasseziales</taxon>
        <taxon>Malasseziaceae</taxon>
        <taxon>Malassezia</taxon>
    </lineage>
</organism>
<feature type="region of interest" description="Disordered" evidence="1">
    <location>
        <begin position="1"/>
        <end position="20"/>
    </location>
</feature>
<evidence type="ECO:0008006" key="5">
    <source>
        <dbReference type="Google" id="ProtNLM"/>
    </source>
</evidence>
<feature type="transmembrane region" description="Helical" evidence="2">
    <location>
        <begin position="40"/>
        <end position="58"/>
    </location>
</feature>
<gene>
    <name evidence="3" type="ORF">MEQU1_001819</name>
</gene>
<sequence>MESPQRWRQENATQDTDRERETFTAKEAVSALRQINSNVWTARVVGFVGGCTLMYYGLRRVKKRPGPLGSAFFTFFGGFAGSLFAIPFGIAMSRNELRSVEDPQHLARALHDALDQRKTPSKILQSVSDTAAPTHDPVEAPASSSDWSTLDVPADKGQPSQESKPHSRWEELRRDRTSSSSVWEQIRQDQARNALPEQNRSSAWSKSTDTPAPKTQGLSDYEKAVKEYEAAMERERQGLDVTTGFSENDKVWH</sequence>
<keyword evidence="2" id="KW-1133">Transmembrane helix</keyword>
<feature type="region of interest" description="Disordered" evidence="1">
    <location>
        <begin position="127"/>
        <end position="223"/>
    </location>
</feature>
<keyword evidence="2" id="KW-0472">Membrane</keyword>
<reference evidence="3" key="1">
    <citation type="submission" date="2023-03" db="EMBL/GenBank/DDBJ databases">
        <title>Mating type loci evolution in Malassezia.</title>
        <authorList>
            <person name="Coelho M.A."/>
        </authorList>
    </citation>
    <scope>NUCLEOTIDE SEQUENCE</scope>
    <source>
        <strain evidence="3">CBS 12830</strain>
    </source>
</reference>
<dbReference type="EMBL" id="CP119902">
    <property type="protein sequence ID" value="WFD23133.1"/>
    <property type="molecule type" value="Genomic_DNA"/>
</dbReference>
<accession>A0AAF0EEU6</accession>
<feature type="compositionally biased region" description="Basic and acidic residues" evidence="1">
    <location>
        <begin position="163"/>
        <end position="177"/>
    </location>
</feature>
<keyword evidence="2" id="KW-0812">Transmembrane</keyword>
<dbReference type="Proteomes" id="UP001214415">
    <property type="component" value="Chromosome 3"/>
</dbReference>
<feature type="transmembrane region" description="Helical" evidence="2">
    <location>
        <begin position="70"/>
        <end position="90"/>
    </location>
</feature>
<evidence type="ECO:0000313" key="4">
    <source>
        <dbReference type="Proteomes" id="UP001214415"/>
    </source>
</evidence>
<evidence type="ECO:0000256" key="1">
    <source>
        <dbReference type="SAM" id="MobiDB-lite"/>
    </source>
</evidence>
<name>A0AAF0EEU6_9BASI</name>
<feature type="compositionally biased region" description="Polar residues" evidence="1">
    <location>
        <begin position="196"/>
        <end position="210"/>
    </location>
</feature>
<evidence type="ECO:0000256" key="2">
    <source>
        <dbReference type="SAM" id="Phobius"/>
    </source>
</evidence>